<sequence length="208" mass="23971">MLSLYLVRHGETEWNIEKRMQGWQDSALTEKGIEEAEALHDYLINTTFDAIYSSPSPRAYNTGRIVRGDRKIEIIKEENLREINLGDWEGKTSLEVETLNPKEYNHFWKAPHKYKNHSGESFLELQNRGIKAINSIIEEEKQGNVLILTHAVTLKAIMGYFEGRPLEEIWEPPYIHNTSVSLIEIENGESNIVLYGDISHLAKAQEAY</sequence>
<reference evidence="5 6" key="1">
    <citation type="submission" date="2016-10" db="EMBL/GenBank/DDBJ databases">
        <authorList>
            <person name="de Groot N.N."/>
        </authorList>
    </citation>
    <scope>NUCLEOTIDE SEQUENCE [LARGE SCALE GENOMIC DNA]</scope>
    <source>
        <strain evidence="5 6">DSM 18979</strain>
    </source>
</reference>
<dbReference type="PROSITE" id="PS00175">
    <property type="entry name" value="PG_MUTASE"/>
    <property type="match status" value="1"/>
</dbReference>
<dbReference type="PIRSF" id="PIRSF000709">
    <property type="entry name" value="6PFK_2-Ptase"/>
    <property type="match status" value="1"/>
</dbReference>
<evidence type="ECO:0000313" key="5">
    <source>
        <dbReference type="EMBL" id="SET17122.1"/>
    </source>
</evidence>
<protein>
    <submittedName>
        <fullName evidence="5">Phosphoglycerate mutase</fullName>
    </submittedName>
</protein>
<dbReference type="GO" id="GO:0005737">
    <property type="term" value="C:cytoplasm"/>
    <property type="evidence" value="ECO:0007669"/>
    <property type="project" value="TreeGrafter"/>
</dbReference>
<accession>A0A1I0CCI7</accession>
<feature type="active site" description="Tele-phosphohistidine intermediate" evidence="3">
    <location>
        <position position="9"/>
    </location>
</feature>
<dbReference type="AlphaFoldDB" id="A0A1I0CCI7"/>
<dbReference type="SMART" id="SM00855">
    <property type="entry name" value="PGAM"/>
    <property type="match status" value="1"/>
</dbReference>
<gene>
    <name evidence="5" type="ORF">SAMN05660297_01588</name>
</gene>
<dbReference type="EMBL" id="FOHU01000005">
    <property type="protein sequence ID" value="SET17122.1"/>
    <property type="molecule type" value="Genomic_DNA"/>
</dbReference>
<dbReference type="PANTHER" id="PTHR48100">
    <property type="entry name" value="BROAD-SPECIFICITY PHOSPHATASE YOR283W-RELATED"/>
    <property type="match status" value="1"/>
</dbReference>
<evidence type="ECO:0000256" key="1">
    <source>
        <dbReference type="ARBA" id="ARBA00023152"/>
    </source>
</evidence>
<dbReference type="Proteomes" id="UP000199568">
    <property type="component" value="Unassembled WGS sequence"/>
</dbReference>
<evidence type="ECO:0000256" key="2">
    <source>
        <dbReference type="ARBA" id="ARBA00023235"/>
    </source>
</evidence>
<feature type="active site" description="Proton donor/acceptor" evidence="3">
    <location>
        <position position="82"/>
    </location>
</feature>
<evidence type="ECO:0000256" key="3">
    <source>
        <dbReference type="PIRSR" id="PIRSR613078-1"/>
    </source>
</evidence>
<dbReference type="GO" id="GO:0016791">
    <property type="term" value="F:phosphatase activity"/>
    <property type="evidence" value="ECO:0007669"/>
    <property type="project" value="TreeGrafter"/>
</dbReference>
<dbReference type="InterPro" id="IPR013078">
    <property type="entry name" value="His_Pase_superF_clade-1"/>
</dbReference>
<dbReference type="InterPro" id="IPR029033">
    <property type="entry name" value="His_PPase_superfam"/>
</dbReference>
<keyword evidence="6" id="KW-1185">Reference proteome</keyword>
<keyword evidence="2" id="KW-0413">Isomerase</keyword>
<dbReference type="OrthoDB" id="9781415at2"/>
<dbReference type="Pfam" id="PF00300">
    <property type="entry name" value="His_Phos_1"/>
    <property type="match status" value="1"/>
</dbReference>
<dbReference type="Gene3D" id="3.40.50.1240">
    <property type="entry name" value="Phosphoglycerate mutase-like"/>
    <property type="match status" value="1"/>
</dbReference>
<keyword evidence="1" id="KW-0324">Glycolysis</keyword>
<dbReference type="SUPFAM" id="SSF53254">
    <property type="entry name" value="Phosphoglycerate mutase-like"/>
    <property type="match status" value="1"/>
</dbReference>
<evidence type="ECO:0000256" key="4">
    <source>
        <dbReference type="PIRSR" id="PIRSR613078-2"/>
    </source>
</evidence>
<dbReference type="PANTHER" id="PTHR48100:SF1">
    <property type="entry name" value="HISTIDINE PHOSPHATASE FAMILY PROTEIN-RELATED"/>
    <property type="match status" value="1"/>
</dbReference>
<dbReference type="InterPro" id="IPR050275">
    <property type="entry name" value="PGM_Phosphatase"/>
</dbReference>
<dbReference type="CDD" id="cd07067">
    <property type="entry name" value="HP_PGM_like"/>
    <property type="match status" value="1"/>
</dbReference>
<evidence type="ECO:0000313" key="6">
    <source>
        <dbReference type="Proteomes" id="UP000199568"/>
    </source>
</evidence>
<feature type="binding site" evidence="4">
    <location>
        <position position="58"/>
    </location>
    <ligand>
        <name>substrate</name>
    </ligand>
</feature>
<feature type="binding site" evidence="4">
    <location>
        <begin position="8"/>
        <end position="15"/>
    </location>
    <ligand>
        <name>substrate</name>
    </ligand>
</feature>
<dbReference type="STRING" id="426128.SAMN05660297_01588"/>
<organism evidence="5 6">
    <name type="scientific">Natronincola peptidivorans</name>
    <dbReference type="NCBI Taxonomy" id="426128"/>
    <lineage>
        <taxon>Bacteria</taxon>
        <taxon>Bacillati</taxon>
        <taxon>Bacillota</taxon>
        <taxon>Clostridia</taxon>
        <taxon>Peptostreptococcales</taxon>
        <taxon>Natronincolaceae</taxon>
        <taxon>Natronincola</taxon>
    </lineage>
</organism>
<proteinExistence type="predicted"/>
<dbReference type="InterPro" id="IPR001345">
    <property type="entry name" value="PG/BPGM_mutase_AS"/>
</dbReference>
<dbReference type="RefSeq" id="WP_090441903.1">
    <property type="nucleotide sequence ID" value="NZ_FOHU01000005.1"/>
</dbReference>
<name>A0A1I0CCI7_9FIRM</name>